<organism evidence="8 9">
    <name type="scientific">Longibacter salinarum</name>
    <dbReference type="NCBI Taxonomy" id="1850348"/>
    <lineage>
        <taxon>Bacteria</taxon>
        <taxon>Pseudomonadati</taxon>
        <taxon>Rhodothermota</taxon>
        <taxon>Rhodothermia</taxon>
        <taxon>Rhodothermales</taxon>
        <taxon>Salisaetaceae</taxon>
        <taxon>Longibacter</taxon>
    </lineage>
</organism>
<keyword evidence="6" id="KW-0812">Transmembrane</keyword>
<dbReference type="PANTHER" id="PTHR33751">
    <property type="entry name" value="CBB3-TYPE CYTOCHROME C OXIDASE SUBUNIT FIXP"/>
    <property type="match status" value="1"/>
</dbReference>
<keyword evidence="9" id="KW-1185">Reference proteome</keyword>
<feature type="region of interest" description="Disordered" evidence="5">
    <location>
        <begin position="192"/>
        <end position="211"/>
    </location>
</feature>
<dbReference type="InterPro" id="IPR009056">
    <property type="entry name" value="Cyt_c-like_dom"/>
</dbReference>
<dbReference type="Gene3D" id="6.10.280.130">
    <property type="match status" value="1"/>
</dbReference>
<evidence type="ECO:0000256" key="3">
    <source>
        <dbReference type="ARBA" id="ARBA00023004"/>
    </source>
</evidence>
<dbReference type="EMBL" id="PDEQ01000004">
    <property type="protein sequence ID" value="PEN13446.1"/>
    <property type="molecule type" value="Genomic_DNA"/>
</dbReference>
<accession>A0A2A8CXR2</accession>
<dbReference type="Gene3D" id="1.10.760.10">
    <property type="entry name" value="Cytochrome c-like domain"/>
    <property type="match status" value="1"/>
</dbReference>
<evidence type="ECO:0000313" key="8">
    <source>
        <dbReference type="EMBL" id="PEN13446.1"/>
    </source>
</evidence>
<protein>
    <recommendedName>
        <fullName evidence="7">Cytochrome c domain-containing protein</fullName>
    </recommendedName>
</protein>
<dbReference type="InterPro" id="IPR032858">
    <property type="entry name" value="CcoP_N"/>
</dbReference>
<evidence type="ECO:0000256" key="4">
    <source>
        <dbReference type="PROSITE-ProRule" id="PRU00433"/>
    </source>
</evidence>
<evidence type="ECO:0000313" key="9">
    <source>
        <dbReference type="Proteomes" id="UP000220102"/>
    </source>
</evidence>
<keyword evidence="3 4" id="KW-0408">Iron</keyword>
<dbReference type="InterPro" id="IPR038414">
    <property type="entry name" value="CcoP_N_sf"/>
</dbReference>
<dbReference type="OrthoDB" id="9811281at2"/>
<dbReference type="Pfam" id="PF14715">
    <property type="entry name" value="FixP_N"/>
    <property type="match status" value="1"/>
</dbReference>
<dbReference type="GO" id="GO:0009055">
    <property type="term" value="F:electron transfer activity"/>
    <property type="evidence" value="ECO:0007669"/>
    <property type="project" value="InterPro"/>
</dbReference>
<feature type="region of interest" description="Disordered" evidence="5">
    <location>
        <begin position="1"/>
        <end position="22"/>
    </location>
</feature>
<dbReference type="SUPFAM" id="SSF46626">
    <property type="entry name" value="Cytochrome c"/>
    <property type="match status" value="1"/>
</dbReference>
<evidence type="ECO:0000256" key="6">
    <source>
        <dbReference type="SAM" id="Phobius"/>
    </source>
</evidence>
<dbReference type="RefSeq" id="WP_098075366.1">
    <property type="nucleotide sequence ID" value="NZ_PDEQ01000004.1"/>
</dbReference>
<sequence>MPNDPNTNRPDRSSSDDGSALYGRTHDQLIQGHRYDGIKEYDNPMPGWWVWLFWGSVVFSVIYFVGITWFDFVDTYEDDLAQGQEALAMQRAQYEAENPTFEATPASLAEMIGNEERIASGEETYQSLCASCHGDKGQGIIGPNLTDKYWIHGGSNMDIYNVLTEGVTDKGMPAWDASLRPEERAELVAFIESIQGTEPEGAKPPEGDPVE</sequence>
<gene>
    <name evidence="8" type="ORF">CRI94_08990</name>
</gene>
<feature type="domain" description="Cytochrome c" evidence="7">
    <location>
        <begin position="116"/>
        <end position="195"/>
    </location>
</feature>
<reference evidence="8 9" key="1">
    <citation type="submission" date="2017-10" db="EMBL/GenBank/DDBJ databases">
        <title>Draft genome of Longibacter Salinarum.</title>
        <authorList>
            <person name="Goh K.M."/>
            <person name="Shamsir M.S."/>
            <person name="Lim S.W."/>
        </authorList>
    </citation>
    <scope>NUCLEOTIDE SEQUENCE [LARGE SCALE GENOMIC DNA]</scope>
    <source>
        <strain evidence="8 9">KCTC 52045</strain>
    </source>
</reference>
<keyword evidence="6" id="KW-0472">Membrane</keyword>
<evidence type="ECO:0000256" key="2">
    <source>
        <dbReference type="ARBA" id="ARBA00022723"/>
    </source>
</evidence>
<dbReference type="Pfam" id="PF13442">
    <property type="entry name" value="Cytochrome_CBB3"/>
    <property type="match status" value="1"/>
</dbReference>
<dbReference type="Proteomes" id="UP000220102">
    <property type="component" value="Unassembled WGS sequence"/>
</dbReference>
<evidence type="ECO:0000259" key="7">
    <source>
        <dbReference type="PROSITE" id="PS51007"/>
    </source>
</evidence>
<dbReference type="GO" id="GO:0020037">
    <property type="term" value="F:heme binding"/>
    <property type="evidence" value="ECO:0007669"/>
    <property type="project" value="InterPro"/>
</dbReference>
<feature type="compositionally biased region" description="Basic and acidic residues" evidence="5">
    <location>
        <begin position="200"/>
        <end position="211"/>
    </location>
</feature>
<evidence type="ECO:0000256" key="1">
    <source>
        <dbReference type="ARBA" id="ARBA00022617"/>
    </source>
</evidence>
<keyword evidence="6" id="KW-1133">Transmembrane helix</keyword>
<comment type="caution">
    <text evidence="8">The sequence shown here is derived from an EMBL/GenBank/DDBJ whole genome shotgun (WGS) entry which is preliminary data.</text>
</comment>
<dbReference type="AlphaFoldDB" id="A0A2A8CXR2"/>
<dbReference type="PROSITE" id="PS51007">
    <property type="entry name" value="CYTC"/>
    <property type="match status" value="1"/>
</dbReference>
<keyword evidence="2 4" id="KW-0479">Metal-binding</keyword>
<dbReference type="InterPro" id="IPR050597">
    <property type="entry name" value="Cytochrome_c_Oxidase_Subunit"/>
</dbReference>
<dbReference type="PANTHER" id="PTHR33751:SF1">
    <property type="entry name" value="CBB3-TYPE CYTOCHROME C OXIDASE SUBUNIT FIXP"/>
    <property type="match status" value="1"/>
</dbReference>
<proteinExistence type="predicted"/>
<feature type="transmembrane region" description="Helical" evidence="6">
    <location>
        <begin position="48"/>
        <end position="70"/>
    </location>
</feature>
<dbReference type="InterPro" id="IPR036909">
    <property type="entry name" value="Cyt_c-like_dom_sf"/>
</dbReference>
<evidence type="ECO:0000256" key="5">
    <source>
        <dbReference type="SAM" id="MobiDB-lite"/>
    </source>
</evidence>
<name>A0A2A8CXR2_9BACT</name>
<dbReference type="GO" id="GO:0046872">
    <property type="term" value="F:metal ion binding"/>
    <property type="evidence" value="ECO:0007669"/>
    <property type="project" value="UniProtKB-KW"/>
</dbReference>
<keyword evidence="1 4" id="KW-0349">Heme</keyword>